<name>A0AAE3XHI4_9DEIO</name>
<dbReference type="InterPro" id="IPR001387">
    <property type="entry name" value="Cro/C1-type_HTH"/>
</dbReference>
<accession>A0AAE3XHI4</accession>
<dbReference type="GO" id="GO:0003677">
    <property type="term" value="F:DNA binding"/>
    <property type="evidence" value="ECO:0007669"/>
    <property type="project" value="InterPro"/>
</dbReference>
<dbReference type="CDD" id="cd00093">
    <property type="entry name" value="HTH_XRE"/>
    <property type="match status" value="1"/>
</dbReference>
<dbReference type="Gene3D" id="1.10.260.40">
    <property type="entry name" value="lambda repressor-like DNA-binding domains"/>
    <property type="match status" value="1"/>
</dbReference>
<organism evidence="1 2">
    <name type="scientific">Deinococcus soli</name>
    <name type="common">ex Cha et al. 2016</name>
    <dbReference type="NCBI Taxonomy" id="1309411"/>
    <lineage>
        <taxon>Bacteria</taxon>
        <taxon>Thermotogati</taxon>
        <taxon>Deinococcota</taxon>
        <taxon>Deinococci</taxon>
        <taxon>Deinococcales</taxon>
        <taxon>Deinococcaceae</taxon>
        <taxon>Deinococcus</taxon>
    </lineage>
</organism>
<dbReference type="EMBL" id="JAVDQK010000042">
    <property type="protein sequence ID" value="MDR6221517.1"/>
    <property type="molecule type" value="Genomic_DNA"/>
</dbReference>
<dbReference type="AlphaFoldDB" id="A0AAE3XHI4"/>
<evidence type="ECO:0000313" key="2">
    <source>
        <dbReference type="Proteomes" id="UP001185331"/>
    </source>
</evidence>
<dbReference type="Proteomes" id="UP001185331">
    <property type="component" value="Unassembled WGS sequence"/>
</dbReference>
<comment type="caution">
    <text evidence="1">The sequence shown here is derived from an EMBL/GenBank/DDBJ whole genome shotgun (WGS) entry which is preliminary data.</text>
</comment>
<sequence>MTREERLAALLAQPERTVAVNESAPAKLLEEVTLPDLRVLADSVIATAAAGSALREARQQRNLTMRQAGEASGRSAPRIKAIEDTGTDILLGTVVEHAHALGYAARLVLTPLDGQGATIQAELGAAESGDWASETVLPARKKVGARRG</sequence>
<proteinExistence type="predicted"/>
<evidence type="ECO:0000313" key="1">
    <source>
        <dbReference type="EMBL" id="MDR6221517.1"/>
    </source>
</evidence>
<reference evidence="1" key="1">
    <citation type="submission" date="2023-07" db="EMBL/GenBank/DDBJ databases">
        <title>Sorghum-associated microbial communities from plants grown in Nebraska, USA.</title>
        <authorList>
            <person name="Schachtman D."/>
        </authorList>
    </citation>
    <scope>NUCLEOTIDE SEQUENCE</scope>
    <source>
        <strain evidence="1">BE330</strain>
    </source>
</reference>
<protein>
    <submittedName>
        <fullName evidence="1">Transcriptional regulator with XRE-family HTH domain</fullName>
    </submittedName>
</protein>
<dbReference type="RefSeq" id="WP_309859626.1">
    <property type="nucleotide sequence ID" value="NZ_JAVDQJ010000041.1"/>
</dbReference>
<gene>
    <name evidence="1" type="ORF">J2Y00_005154</name>
</gene>
<dbReference type="SUPFAM" id="SSF47413">
    <property type="entry name" value="lambda repressor-like DNA-binding domains"/>
    <property type="match status" value="1"/>
</dbReference>
<dbReference type="InterPro" id="IPR010982">
    <property type="entry name" value="Lambda_DNA-bd_dom_sf"/>
</dbReference>